<dbReference type="PANTHER" id="PTHR10302:SF0">
    <property type="entry name" value="SINGLE-STRANDED DNA-BINDING PROTEIN, MITOCHONDRIAL"/>
    <property type="match status" value="1"/>
</dbReference>
<evidence type="ECO:0000256" key="3">
    <source>
        <dbReference type="RuleBase" id="RU000524"/>
    </source>
</evidence>
<dbReference type="RefSeq" id="WP_236864096.1">
    <property type="nucleotide sequence ID" value="NZ_BAABAZ010000005.1"/>
</dbReference>
<dbReference type="Gene3D" id="2.40.50.140">
    <property type="entry name" value="Nucleic acid-binding proteins"/>
    <property type="match status" value="1"/>
</dbReference>
<feature type="region of interest" description="Disordered" evidence="4">
    <location>
        <begin position="120"/>
        <end position="197"/>
    </location>
</feature>
<reference evidence="6" key="1">
    <citation type="journal article" date="2019" name="Int. J. Syst. Evol. Microbiol.">
        <title>The Global Catalogue of Microorganisms (GCM) 10K type strain sequencing project: providing services to taxonomists for standard genome sequencing and annotation.</title>
        <authorList>
            <consortium name="The Broad Institute Genomics Platform"/>
            <consortium name="The Broad Institute Genome Sequencing Center for Infectious Disease"/>
            <person name="Wu L."/>
            <person name="Ma J."/>
        </authorList>
    </citation>
    <scope>NUCLEOTIDE SEQUENCE [LARGE SCALE GENOMIC DNA]</scope>
    <source>
        <strain evidence="6">JCM 17458</strain>
    </source>
</reference>
<evidence type="ECO:0000256" key="1">
    <source>
        <dbReference type="ARBA" id="ARBA00023125"/>
    </source>
</evidence>
<dbReference type="EMBL" id="BAABAZ010000005">
    <property type="protein sequence ID" value="GAA4284008.1"/>
    <property type="molecule type" value="Genomic_DNA"/>
</dbReference>
<evidence type="ECO:0000256" key="2">
    <source>
        <dbReference type="PROSITE-ProRule" id="PRU00252"/>
    </source>
</evidence>
<dbReference type="Proteomes" id="UP001501586">
    <property type="component" value="Unassembled WGS sequence"/>
</dbReference>
<name>A0ABP8EJ62_9MICO</name>
<dbReference type="PROSITE" id="PS50935">
    <property type="entry name" value="SSB"/>
    <property type="match status" value="1"/>
</dbReference>
<keyword evidence="6" id="KW-1185">Reference proteome</keyword>
<dbReference type="InterPro" id="IPR012340">
    <property type="entry name" value="NA-bd_OB-fold"/>
</dbReference>
<comment type="caution">
    <text evidence="5">The sequence shown here is derived from an EMBL/GenBank/DDBJ whole genome shotgun (WGS) entry which is preliminary data.</text>
</comment>
<dbReference type="InterPro" id="IPR011344">
    <property type="entry name" value="ssDNA-bd"/>
</dbReference>
<gene>
    <name evidence="5" type="ORF">GCM10022261_15390</name>
</gene>
<evidence type="ECO:0000256" key="4">
    <source>
        <dbReference type="SAM" id="MobiDB-lite"/>
    </source>
</evidence>
<dbReference type="NCBIfam" id="TIGR00621">
    <property type="entry name" value="ssb"/>
    <property type="match status" value="1"/>
</dbReference>
<dbReference type="CDD" id="cd04496">
    <property type="entry name" value="SSB_OBF"/>
    <property type="match status" value="1"/>
</dbReference>
<dbReference type="PANTHER" id="PTHR10302">
    <property type="entry name" value="SINGLE-STRANDED DNA-BINDING PROTEIN"/>
    <property type="match status" value="1"/>
</dbReference>
<dbReference type="Pfam" id="PF00436">
    <property type="entry name" value="SSB"/>
    <property type="match status" value="1"/>
</dbReference>
<organism evidence="5 6">
    <name type="scientific">Brevibacterium daeguense</name>
    <dbReference type="NCBI Taxonomy" id="909936"/>
    <lineage>
        <taxon>Bacteria</taxon>
        <taxon>Bacillati</taxon>
        <taxon>Actinomycetota</taxon>
        <taxon>Actinomycetes</taxon>
        <taxon>Micrococcales</taxon>
        <taxon>Brevibacteriaceae</taxon>
        <taxon>Brevibacterium</taxon>
    </lineage>
</organism>
<feature type="compositionally biased region" description="Low complexity" evidence="4">
    <location>
        <begin position="134"/>
        <end position="154"/>
    </location>
</feature>
<evidence type="ECO:0000313" key="6">
    <source>
        <dbReference type="Proteomes" id="UP001501586"/>
    </source>
</evidence>
<dbReference type="SUPFAM" id="SSF50249">
    <property type="entry name" value="Nucleic acid-binding proteins"/>
    <property type="match status" value="1"/>
</dbReference>
<dbReference type="InterPro" id="IPR000424">
    <property type="entry name" value="Primosome_PriB/ssb"/>
</dbReference>
<accession>A0ABP8EJ62</accession>
<protein>
    <recommendedName>
        <fullName evidence="3">Single-stranded DNA-binding protein</fullName>
    </recommendedName>
</protein>
<keyword evidence="1 2" id="KW-0238">DNA-binding</keyword>
<evidence type="ECO:0000313" key="5">
    <source>
        <dbReference type="EMBL" id="GAA4284008.1"/>
    </source>
</evidence>
<sequence length="197" mass="20583">MKLVNHLVGTVGSDPRTGTLDDGRPFAGFRMAVNHEFYNPESGRYQEGDTSWFDVSVYGSMAQSVSCSIAKGDPVIVMGRLRVRDWEAQGKAGTSAEIIADAVGHNLRFGTASFKRYGKRRSAEEESAGGEGPNGEPFSWGDGSSASSGEVEVGFTAGVPGSHPGDTESGAHHSAGATDETTEDQHLATAGAGEAPF</sequence>
<proteinExistence type="predicted"/>